<protein>
    <recommendedName>
        <fullName evidence="1">Thoeris protein ThsB TIR-like domain-containing protein</fullName>
    </recommendedName>
</protein>
<dbReference type="PATRIC" id="fig|55758.3.peg.166"/>
<dbReference type="SUPFAM" id="SSF52206">
    <property type="entry name" value="Hypothetical protein MTH538"/>
    <property type="match status" value="1"/>
</dbReference>
<reference evidence="2 3" key="1">
    <citation type="submission" date="2016-04" db="EMBL/GenBank/DDBJ databases">
        <title>Genome sequence of Methanobrevibacter filiformis DSM 11501.</title>
        <authorList>
            <person name="Poehlein A."/>
            <person name="Seedorf H."/>
            <person name="Daniel R."/>
        </authorList>
    </citation>
    <scope>NUCLEOTIDE SEQUENCE [LARGE SCALE GENOMIC DNA]</scope>
    <source>
        <strain evidence="2 3">DSM 11501</strain>
    </source>
</reference>
<proteinExistence type="predicted"/>
<dbReference type="Pfam" id="PF08937">
    <property type="entry name" value="ThsB_TIR"/>
    <property type="match status" value="1"/>
</dbReference>
<name>A0A166FB79_9EURY</name>
<dbReference type="AlphaFoldDB" id="A0A166FB79"/>
<dbReference type="Gene3D" id="3.40.50.9200">
    <property type="entry name" value="Hypothetical protein MTH538"/>
    <property type="match status" value="1"/>
</dbReference>
<gene>
    <name evidence="2" type="ORF">MBFIL_01480</name>
</gene>
<dbReference type="InterPro" id="IPR015032">
    <property type="entry name" value="ThsB__TIR-like_domain"/>
</dbReference>
<evidence type="ECO:0000313" key="3">
    <source>
        <dbReference type="Proteomes" id="UP000077066"/>
    </source>
</evidence>
<dbReference type="OrthoDB" id="335259at2157"/>
<dbReference type="RefSeq" id="WP_066970505.1">
    <property type="nucleotide sequence ID" value="NZ_LWMT01000016.1"/>
</dbReference>
<sequence>MFEEENDNKIYNLLISNGHDQNNEYNEFHDKLFSKKDFLWKESFAGSLHLNESFFNKIDAIILLAGLYEKNKEKIDALIESAITYEKPIILVRPYGVEEVPEDVEKVASAIVGWNANCIVNTIKDVVLGIYDDFV</sequence>
<dbReference type="InterPro" id="IPR036490">
    <property type="entry name" value="ThsB_TIR-like_sf"/>
</dbReference>
<feature type="domain" description="Thoeris protein ThsB TIR-like" evidence="1">
    <location>
        <begin position="2"/>
        <end position="97"/>
    </location>
</feature>
<dbReference type="EMBL" id="LWMT01000016">
    <property type="protein sequence ID" value="KZX17490.1"/>
    <property type="molecule type" value="Genomic_DNA"/>
</dbReference>
<organism evidence="2 3">
    <name type="scientific">Methanobrevibacter filiformis</name>
    <dbReference type="NCBI Taxonomy" id="55758"/>
    <lineage>
        <taxon>Archaea</taxon>
        <taxon>Methanobacteriati</taxon>
        <taxon>Methanobacteriota</taxon>
        <taxon>Methanomada group</taxon>
        <taxon>Methanobacteria</taxon>
        <taxon>Methanobacteriales</taxon>
        <taxon>Methanobacteriaceae</taxon>
        <taxon>Methanobrevibacter</taxon>
    </lineage>
</organism>
<keyword evidence="3" id="KW-1185">Reference proteome</keyword>
<dbReference type="Proteomes" id="UP000077066">
    <property type="component" value="Unassembled WGS sequence"/>
</dbReference>
<evidence type="ECO:0000259" key="1">
    <source>
        <dbReference type="Pfam" id="PF08937"/>
    </source>
</evidence>
<comment type="caution">
    <text evidence="2">The sequence shown here is derived from an EMBL/GenBank/DDBJ whole genome shotgun (WGS) entry which is preliminary data.</text>
</comment>
<accession>A0A166FB79</accession>
<evidence type="ECO:0000313" key="2">
    <source>
        <dbReference type="EMBL" id="KZX17490.1"/>
    </source>
</evidence>
<dbReference type="STRING" id="55758.MBFIL_01480"/>